<keyword evidence="2" id="KW-1185">Reference proteome</keyword>
<dbReference type="InParanoid" id="B4LNQ3"/>
<proteinExistence type="predicted"/>
<name>B4LNQ3_DROVI</name>
<dbReference type="HOGENOM" id="CLU_2515097_0_0_1"/>
<dbReference type="EMBL" id="CH940648">
    <property type="protein sequence ID" value="EDW60123.2"/>
    <property type="molecule type" value="Genomic_DNA"/>
</dbReference>
<evidence type="ECO:0000313" key="2">
    <source>
        <dbReference type="Proteomes" id="UP000008792"/>
    </source>
</evidence>
<organism evidence="1 2">
    <name type="scientific">Drosophila virilis</name>
    <name type="common">Fruit fly</name>
    <dbReference type="NCBI Taxonomy" id="7244"/>
    <lineage>
        <taxon>Eukaryota</taxon>
        <taxon>Metazoa</taxon>
        <taxon>Ecdysozoa</taxon>
        <taxon>Arthropoda</taxon>
        <taxon>Hexapoda</taxon>
        <taxon>Insecta</taxon>
        <taxon>Pterygota</taxon>
        <taxon>Neoptera</taxon>
        <taxon>Endopterygota</taxon>
        <taxon>Diptera</taxon>
        <taxon>Brachycera</taxon>
        <taxon>Muscomorpha</taxon>
        <taxon>Ephydroidea</taxon>
        <taxon>Drosophilidae</taxon>
        <taxon>Drosophila</taxon>
    </lineage>
</organism>
<dbReference type="Proteomes" id="UP000008792">
    <property type="component" value="Unassembled WGS sequence"/>
</dbReference>
<reference evidence="1 2" key="1">
    <citation type="journal article" date="2007" name="Nature">
        <title>Evolution of genes and genomes on the Drosophila phylogeny.</title>
        <authorList>
            <consortium name="Drosophila 12 Genomes Consortium"/>
            <person name="Clark A.G."/>
            <person name="Eisen M.B."/>
            <person name="Smith D.R."/>
            <person name="Bergman C.M."/>
            <person name="Oliver B."/>
            <person name="Markow T.A."/>
            <person name="Kaufman T.C."/>
            <person name="Kellis M."/>
            <person name="Gelbart W."/>
            <person name="Iyer V.N."/>
            <person name="Pollard D.A."/>
            <person name="Sackton T.B."/>
            <person name="Larracuente A.M."/>
            <person name="Singh N.D."/>
            <person name="Abad J.P."/>
            <person name="Abt D.N."/>
            <person name="Adryan B."/>
            <person name="Aguade M."/>
            <person name="Akashi H."/>
            <person name="Anderson W.W."/>
            <person name="Aquadro C.F."/>
            <person name="Ardell D.H."/>
            <person name="Arguello R."/>
            <person name="Artieri C.G."/>
            <person name="Barbash D.A."/>
            <person name="Barker D."/>
            <person name="Barsanti P."/>
            <person name="Batterham P."/>
            <person name="Batzoglou S."/>
            <person name="Begun D."/>
            <person name="Bhutkar A."/>
            <person name="Blanco E."/>
            <person name="Bosak S.A."/>
            <person name="Bradley R.K."/>
            <person name="Brand A.D."/>
            <person name="Brent M.R."/>
            <person name="Brooks A.N."/>
            <person name="Brown R.H."/>
            <person name="Butlin R.K."/>
            <person name="Caggese C."/>
            <person name="Calvi B.R."/>
            <person name="Bernardo de Carvalho A."/>
            <person name="Caspi A."/>
            <person name="Castrezana S."/>
            <person name="Celniker S.E."/>
            <person name="Chang J.L."/>
            <person name="Chapple C."/>
            <person name="Chatterji S."/>
            <person name="Chinwalla A."/>
            <person name="Civetta A."/>
            <person name="Clifton S.W."/>
            <person name="Comeron J.M."/>
            <person name="Costello J.C."/>
            <person name="Coyne J.A."/>
            <person name="Daub J."/>
            <person name="David R.G."/>
            <person name="Delcher A.L."/>
            <person name="Delehaunty K."/>
            <person name="Do C.B."/>
            <person name="Ebling H."/>
            <person name="Edwards K."/>
            <person name="Eickbush T."/>
            <person name="Evans J.D."/>
            <person name="Filipski A."/>
            <person name="Findeiss S."/>
            <person name="Freyhult E."/>
            <person name="Fulton L."/>
            <person name="Fulton R."/>
            <person name="Garcia A.C."/>
            <person name="Gardiner A."/>
            <person name="Garfield D.A."/>
            <person name="Garvin B.E."/>
            <person name="Gibson G."/>
            <person name="Gilbert D."/>
            <person name="Gnerre S."/>
            <person name="Godfrey J."/>
            <person name="Good R."/>
            <person name="Gotea V."/>
            <person name="Gravely B."/>
            <person name="Greenberg A.J."/>
            <person name="Griffiths-Jones S."/>
            <person name="Gross S."/>
            <person name="Guigo R."/>
            <person name="Gustafson E.A."/>
            <person name="Haerty W."/>
            <person name="Hahn M.W."/>
            <person name="Halligan D.L."/>
            <person name="Halpern A.L."/>
            <person name="Halter G.M."/>
            <person name="Han M.V."/>
            <person name="Heger A."/>
            <person name="Hillier L."/>
            <person name="Hinrichs A.S."/>
            <person name="Holmes I."/>
            <person name="Hoskins R.A."/>
            <person name="Hubisz M.J."/>
            <person name="Hultmark D."/>
            <person name="Huntley M.A."/>
            <person name="Jaffe D.B."/>
            <person name="Jagadeeshan S."/>
            <person name="Jeck W.R."/>
            <person name="Johnson J."/>
            <person name="Jones C.D."/>
            <person name="Jordan W.C."/>
            <person name="Karpen G.H."/>
            <person name="Kataoka E."/>
            <person name="Keightley P.D."/>
            <person name="Kheradpour P."/>
            <person name="Kirkness E.F."/>
            <person name="Koerich L.B."/>
            <person name="Kristiansen K."/>
            <person name="Kudrna D."/>
            <person name="Kulathinal R.J."/>
            <person name="Kumar S."/>
            <person name="Kwok R."/>
            <person name="Lander E."/>
            <person name="Langley C.H."/>
            <person name="Lapoint R."/>
            <person name="Lazzaro B.P."/>
            <person name="Lee S.J."/>
            <person name="Levesque L."/>
            <person name="Li R."/>
            <person name="Lin C.F."/>
            <person name="Lin M.F."/>
            <person name="Lindblad-Toh K."/>
            <person name="Llopart A."/>
            <person name="Long M."/>
            <person name="Low L."/>
            <person name="Lozovsky E."/>
            <person name="Lu J."/>
            <person name="Luo M."/>
            <person name="Machado C.A."/>
            <person name="Makalowski W."/>
            <person name="Marzo M."/>
            <person name="Matsuda M."/>
            <person name="Matzkin L."/>
            <person name="McAllister B."/>
            <person name="McBride C.S."/>
            <person name="McKernan B."/>
            <person name="McKernan K."/>
            <person name="Mendez-Lago M."/>
            <person name="Minx P."/>
            <person name="Mollenhauer M.U."/>
            <person name="Montooth K."/>
            <person name="Mount S.M."/>
            <person name="Mu X."/>
            <person name="Myers E."/>
            <person name="Negre B."/>
            <person name="Newfeld S."/>
            <person name="Nielsen R."/>
            <person name="Noor M.A."/>
            <person name="O'Grady P."/>
            <person name="Pachter L."/>
            <person name="Papaceit M."/>
            <person name="Parisi M.J."/>
            <person name="Parisi M."/>
            <person name="Parts L."/>
            <person name="Pedersen J.S."/>
            <person name="Pesole G."/>
            <person name="Phillippy A.M."/>
            <person name="Ponting C.P."/>
            <person name="Pop M."/>
            <person name="Porcelli D."/>
            <person name="Powell J.R."/>
            <person name="Prohaska S."/>
            <person name="Pruitt K."/>
            <person name="Puig M."/>
            <person name="Quesneville H."/>
            <person name="Ram K.R."/>
            <person name="Rand D."/>
            <person name="Rasmussen M.D."/>
            <person name="Reed L.K."/>
            <person name="Reenan R."/>
            <person name="Reily A."/>
            <person name="Remington K.A."/>
            <person name="Rieger T.T."/>
            <person name="Ritchie M.G."/>
            <person name="Robin C."/>
            <person name="Rogers Y.H."/>
            <person name="Rohde C."/>
            <person name="Rozas J."/>
            <person name="Rubenfield M.J."/>
            <person name="Ruiz A."/>
            <person name="Russo S."/>
            <person name="Salzberg S.L."/>
            <person name="Sanchez-Gracia A."/>
            <person name="Saranga D.J."/>
            <person name="Sato H."/>
            <person name="Schaeffer S.W."/>
            <person name="Schatz M.C."/>
            <person name="Schlenke T."/>
            <person name="Schwartz R."/>
            <person name="Segarra C."/>
            <person name="Singh R.S."/>
            <person name="Sirot L."/>
            <person name="Sirota M."/>
            <person name="Sisneros N.B."/>
            <person name="Smith C.D."/>
            <person name="Smith T.F."/>
            <person name="Spieth J."/>
            <person name="Stage D.E."/>
            <person name="Stark A."/>
            <person name="Stephan W."/>
            <person name="Strausberg R.L."/>
            <person name="Strempel S."/>
            <person name="Sturgill D."/>
            <person name="Sutton G."/>
            <person name="Sutton G.G."/>
            <person name="Tao W."/>
            <person name="Teichmann S."/>
            <person name="Tobari Y.N."/>
            <person name="Tomimura Y."/>
            <person name="Tsolas J.M."/>
            <person name="Valente V.L."/>
            <person name="Venter E."/>
            <person name="Venter J.C."/>
            <person name="Vicario S."/>
            <person name="Vieira F.G."/>
            <person name="Vilella A.J."/>
            <person name="Villasante A."/>
            <person name="Walenz B."/>
            <person name="Wang J."/>
            <person name="Wasserman M."/>
            <person name="Watts T."/>
            <person name="Wilson D."/>
            <person name="Wilson R.K."/>
            <person name="Wing R.A."/>
            <person name="Wolfner M.F."/>
            <person name="Wong A."/>
            <person name="Wong G.K."/>
            <person name="Wu C.I."/>
            <person name="Wu G."/>
            <person name="Yamamoto D."/>
            <person name="Yang H.P."/>
            <person name="Yang S.P."/>
            <person name="Yorke J.A."/>
            <person name="Yoshida K."/>
            <person name="Zdobnov E."/>
            <person name="Zhang P."/>
            <person name="Zhang Y."/>
            <person name="Zimin A.V."/>
            <person name="Baldwin J."/>
            <person name="Abdouelleil A."/>
            <person name="Abdulkadir J."/>
            <person name="Abebe A."/>
            <person name="Abera B."/>
            <person name="Abreu J."/>
            <person name="Acer S.C."/>
            <person name="Aftuck L."/>
            <person name="Alexander A."/>
            <person name="An P."/>
            <person name="Anderson E."/>
            <person name="Anderson S."/>
            <person name="Arachi H."/>
            <person name="Azer M."/>
            <person name="Bachantsang P."/>
            <person name="Barry A."/>
            <person name="Bayul T."/>
            <person name="Berlin A."/>
            <person name="Bessette D."/>
            <person name="Bloom T."/>
            <person name="Blye J."/>
            <person name="Boguslavskiy L."/>
            <person name="Bonnet C."/>
            <person name="Boukhgalter B."/>
            <person name="Bourzgui I."/>
            <person name="Brown A."/>
            <person name="Cahill P."/>
            <person name="Channer S."/>
            <person name="Cheshatsang Y."/>
            <person name="Chuda L."/>
            <person name="Citroen M."/>
            <person name="Collymore A."/>
            <person name="Cooke P."/>
            <person name="Costello M."/>
            <person name="D'Aco K."/>
            <person name="Daza R."/>
            <person name="De Haan G."/>
            <person name="DeGray S."/>
            <person name="DeMaso C."/>
            <person name="Dhargay N."/>
            <person name="Dooley K."/>
            <person name="Dooley E."/>
            <person name="Doricent M."/>
            <person name="Dorje P."/>
            <person name="Dorjee K."/>
            <person name="Dupes A."/>
            <person name="Elong R."/>
            <person name="Falk J."/>
            <person name="Farina A."/>
            <person name="Faro S."/>
            <person name="Ferguson D."/>
            <person name="Fisher S."/>
            <person name="Foley C.D."/>
            <person name="Franke A."/>
            <person name="Friedrich D."/>
            <person name="Gadbois L."/>
            <person name="Gearin G."/>
            <person name="Gearin C.R."/>
            <person name="Giannoukos G."/>
            <person name="Goode T."/>
            <person name="Graham J."/>
            <person name="Grandbois E."/>
            <person name="Grewal S."/>
            <person name="Gyaltsen K."/>
            <person name="Hafez N."/>
            <person name="Hagos B."/>
            <person name="Hall J."/>
            <person name="Henson C."/>
            <person name="Hollinger A."/>
            <person name="Honan T."/>
            <person name="Huard M.D."/>
            <person name="Hughes L."/>
            <person name="Hurhula B."/>
            <person name="Husby M.E."/>
            <person name="Kamat A."/>
            <person name="Kanga B."/>
            <person name="Kashin S."/>
            <person name="Khazanovich D."/>
            <person name="Kisner P."/>
            <person name="Lance K."/>
            <person name="Lara M."/>
            <person name="Lee W."/>
            <person name="Lennon N."/>
            <person name="Letendre F."/>
            <person name="LeVine R."/>
            <person name="Lipovsky A."/>
            <person name="Liu X."/>
            <person name="Liu J."/>
            <person name="Liu S."/>
            <person name="Lokyitsang T."/>
            <person name="Lokyitsang Y."/>
            <person name="Lubonja R."/>
            <person name="Lui A."/>
            <person name="MacDonald P."/>
            <person name="Magnisalis V."/>
            <person name="Maru K."/>
            <person name="Matthews C."/>
            <person name="McCusker W."/>
            <person name="McDonough S."/>
            <person name="Mehta T."/>
            <person name="Meldrim J."/>
            <person name="Meneus L."/>
            <person name="Mihai O."/>
            <person name="Mihalev A."/>
            <person name="Mihova T."/>
            <person name="Mittelman R."/>
            <person name="Mlenga V."/>
            <person name="Montmayeur A."/>
            <person name="Mulrain L."/>
            <person name="Navidi A."/>
            <person name="Naylor J."/>
            <person name="Negash T."/>
            <person name="Nguyen T."/>
            <person name="Nguyen N."/>
            <person name="Nicol R."/>
            <person name="Norbu C."/>
            <person name="Norbu N."/>
            <person name="Novod N."/>
            <person name="O'Neill B."/>
            <person name="Osman S."/>
            <person name="Markiewicz E."/>
            <person name="Oyono O.L."/>
            <person name="Patti C."/>
            <person name="Phunkhang P."/>
            <person name="Pierre F."/>
            <person name="Priest M."/>
            <person name="Raghuraman S."/>
            <person name="Rege F."/>
            <person name="Reyes R."/>
            <person name="Rise C."/>
            <person name="Rogov P."/>
            <person name="Ross K."/>
            <person name="Ryan E."/>
            <person name="Settipalli S."/>
            <person name="Shea T."/>
            <person name="Sherpa N."/>
            <person name="Shi L."/>
            <person name="Shih D."/>
            <person name="Sparrow T."/>
            <person name="Spaulding J."/>
            <person name="Stalker J."/>
            <person name="Stange-Thomann N."/>
            <person name="Stavropoulos S."/>
            <person name="Stone C."/>
            <person name="Strader C."/>
            <person name="Tesfaye S."/>
            <person name="Thomson T."/>
            <person name="Thoulutsang Y."/>
            <person name="Thoulutsang D."/>
            <person name="Topham K."/>
            <person name="Topping I."/>
            <person name="Tsamla T."/>
            <person name="Vassiliev H."/>
            <person name="Vo A."/>
            <person name="Wangchuk T."/>
            <person name="Wangdi T."/>
            <person name="Weiand M."/>
            <person name="Wilkinson J."/>
            <person name="Wilson A."/>
            <person name="Yadav S."/>
            <person name="Young G."/>
            <person name="Yu Q."/>
            <person name="Zembek L."/>
            <person name="Zhong D."/>
            <person name="Zimmer A."/>
            <person name="Zwirko Z."/>
            <person name="Jaffe D.B."/>
            <person name="Alvarez P."/>
            <person name="Brockman W."/>
            <person name="Butler J."/>
            <person name="Chin C."/>
            <person name="Gnerre S."/>
            <person name="Grabherr M."/>
            <person name="Kleber M."/>
            <person name="Mauceli E."/>
            <person name="MacCallum I."/>
        </authorList>
    </citation>
    <scope>NUCLEOTIDE SEQUENCE [LARGE SCALE GENOMIC DNA]</scope>
    <source>
        <strain evidence="2">Tucson 15010-1051.87</strain>
    </source>
</reference>
<sequence length="94" mass="10712">MNTSTSKLGTGTKTMGCPKSILILKDAAVDEVKVNGPKQSKKHVTFDRFTKYYSYTENWQVKLEKTCPLSNDDWDLNEEQLNAVSARGKREQRL</sequence>
<gene>
    <name evidence="1" type="primary">Dvir\GJ21046</name>
    <name evidence="1" type="ORF">Dvir_GJ21046</name>
</gene>
<protein>
    <submittedName>
        <fullName evidence="1">Uncharacterized protein</fullName>
    </submittedName>
</protein>
<accession>B4LNQ3</accession>
<evidence type="ECO:0000313" key="1">
    <source>
        <dbReference type="EMBL" id="EDW60123.2"/>
    </source>
</evidence>
<dbReference type="AlphaFoldDB" id="B4LNQ3"/>